<dbReference type="FunFam" id="1.10.8.60:FF:000160">
    <property type="entry name" value="WGS project CABT00000000 data, contig 2.55"/>
    <property type="match status" value="1"/>
</dbReference>
<dbReference type="EMBL" id="PQXJ01000008">
    <property type="protein sequence ID" value="TGO69644.1"/>
    <property type="molecule type" value="Genomic_DNA"/>
</dbReference>
<reference evidence="7 8" key="1">
    <citation type="submission" date="2017-12" db="EMBL/GenBank/DDBJ databases">
        <title>Comparative genomics of Botrytis spp.</title>
        <authorList>
            <person name="Valero-Jimenez C.A."/>
            <person name="Tapia P."/>
            <person name="Veloso J."/>
            <person name="Silva-Moreno E."/>
            <person name="Staats M."/>
            <person name="Valdes J.H."/>
            <person name="Van Kan J.A.L."/>
        </authorList>
    </citation>
    <scope>NUCLEOTIDE SEQUENCE [LARGE SCALE GENOMIC DNA]</scope>
    <source>
        <strain evidence="7 8">MUCL2120</strain>
    </source>
</reference>
<dbReference type="InterPro" id="IPR027417">
    <property type="entry name" value="P-loop_NTPase"/>
</dbReference>
<dbReference type="PRINTS" id="PR00819">
    <property type="entry name" value="CBXCFQXSUPER"/>
</dbReference>
<comment type="caution">
    <text evidence="7">The sequence shown here is derived from an EMBL/GenBank/DDBJ whole genome shotgun (WGS) entry which is preliminary data.</text>
</comment>
<feature type="compositionally biased region" description="Basic and acidic residues" evidence="5">
    <location>
        <begin position="834"/>
        <end position="881"/>
    </location>
</feature>
<dbReference type="Pfam" id="PF00004">
    <property type="entry name" value="AAA"/>
    <property type="match status" value="3"/>
</dbReference>
<dbReference type="Gene3D" id="3.40.50.300">
    <property type="entry name" value="P-loop containing nucleotide triphosphate hydrolases"/>
    <property type="match status" value="3"/>
</dbReference>
<dbReference type="CDD" id="cd00009">
    <property type="entry name" value="AAA"/>
    <property type="match status" value="2"/>
</dbReference>
<evidence type="ECO:0000313" key="8">
    <source>
        <dbReference type="Proteomes" id="UP000297452"/>
    </source>
</evidence>
<evidence type="ECO:0000256" key="1">
    <source>
        <dbReference type="ARBA" id="ARBA00010378"/>
    </source>
</evidence>
<dbReference type="PANTHER" id="PTHR43392:SF2">
    <property type="entry name" value="AAA-TYPE ATPASE FAMILY PROTEIN _ ANKYRIN REPEAT FAMILY PROTEIN"/>
    <property type="match status" value="1"/>
</dbReference>
<dbReference type="InterPro" id="IPR003593">
    <property type="entry name" value="AAA+_ATPase"/>
</dbReference>
<sequence>MPPESKSTCISCTNTTKDCQNVLMQVILALENASEVYRKLVPFVRKSQARHALGCDLYAVEGQLRRALQRLYKVDIVKDEGREILSKLVGEDKSEGLGNLPLFGVFNDEKTKKSGEMEGRVKGESGINFPILKLDAGFSDVKVPFMDSAVDVRSPGFLGEVLLDDDVMAIPEEDCEQKEIEIEGCIELTPVPTHLTPEIPYLLKAIRLWLEEFFELKDDSIGIPPSMVCQLSEFETAFGLERLPTTSCIWNPDYQRQRKEVWTITSFWGPNQRSKCICIPEEPDENTLIHSNDRWCPKNMPVDLDWPSKNYVWDYRTHRWITLRGPSCRKGGPAPPPEYSRQDDSASDAGSDSDSDTDEQIAERNERHKKERAGEGEKAWEEIMAMTGLRKVKEHVRKLKAKVESSIRQKIDLEEERFGAVFIGNSGTGKTTMARIYARYLYSVGAIQSDDIVMTTGTYLSDGGIERTKRYVDKIANGGVMFIDDAMTLDDYSNGPKILDFLFQEIDQKKGSAVFILAGHERGMRKLLGHGTKSVATLLPNVLTFDDFTEPELLEILNSCIKKKFDGKMEVEGGNDGLYMRIAARRVSRTRGGSQFGNARAVENLVAQIWERQSARLSKVRQERATKAAEEEAAKKKEDEEKTGEERPDVEDAGGEKTVEDKTIEESTTGEQTAGDKPQDDPLIETNCGTEHKSDTRENACQEASQGDKIEADTGPNIVVAKELADVRKDDKIAKSEETKEETGKSLRERYTKAEIVKIPASNNLGSETKSKEEPVVVVVPEPAEVPKPIDESFMEEVKSGEPKSDEELPSSTKDKVVVDEQASPEETAPTEVEIAKELETRDKDPSEVEASNENKVEEDKSSKDGKLADEAQESTDKDSDSGSDTEETPAIDPEDLLFTKEDILGPDPSSAILNSEAWQELQKLIGLEKVKTSLLTLLELMKSNYQRELEEKPLHQFTLNRLFLGPAGTGKTVVAKLYAKILGEIGVLSKGEVIFRNPSDLIGQYIGDSEANTKAALNAARGNVLVIDEAYMMYSGNSDGTGNESDSFRQGVIDTLVAEVQGNPGDDLCVLLLGYKEPMLEMLNHSNPGLSRRFPIESAFCFEDFSVDELEKILRSKLEFHVLEATEEAIKVAMDVLQKARTRLNFGNGGEVENLIATARTNYQLRISKIPVEERPGIWIFQPEDFDPEYDRGRSANENLRKLFADVIGCENIVKQLGQYQNVCKAMKARNIDPRQYIPTNFVFKGPPGTGKTTTARKFAKVYYDMGFLSDETVIECSASDLIGKYVGHSGPKTAKVLEKALGKVLFIDEAYRLAPHTESHSFTSEVVSELVDLLTKPKFHGNLIVILAGYEDEINSLLSANPGLASRFPDEMNFPALTPLHCLQILEIKLGLAGITIPILKQTEQREYEQLLRVMTFLTATHSWGNARDVETLAKAICRTVFLEMPAEGELVCTAENATMAIEVMLHERRQRAYTALPPPRYE</sequence>
<feature type="compositionally biased region" description="Acidic residues" evidence="5">
    <location>
        <begin position="882"/>
        <end position="896"/>
    </location>
</feature>
<dbReference type="InterPro" id="IPR003959">
    <property type="entry name" value="ATPase_AAA_core"/>
</dbReference>
<dbReference type="PANTHER" id="PTHR43392">
    <property type="entry name" value="AAA-TYPE ATPASE FAMILY PROTEIN / ANKYRIN REPEAT FAMILY PROTEIN"/>
    <property type="match status" value="1"/>
</dbReference>
<dbReference type="OrthoDB" id="2423195at2759"/>
<dbReference type="Gene3D" id="1.10.8.60">
    <property type="match status" value="2"/>
</dbReference>
<proteinExistence type="inferred from homology"/>
<feature type="domain" description="AAA+ ATPase" evidence="6">
    <location>
        <begin position="959"/>
        <end position="1101"/>
    </location>
</feature>
<dbReference type="GO" id="GO:0005524">
    <property type="term" value="F:ATP binding"/>
    <property type="evidence" value="ECO:0007669"/>
    <property type="project" value="UniProtKB-KW"/>
</dbReference>
<feature type="domain" description="AAA+ ATPase" evidence="6">
    <location>
        <begin position="1239"/>
        <end position="1380"/>
    </location>
</feature>
<dbReference type="Pfam" id="PF17866">
    <property type="entry name" value="AAA_lid_6"/>
    <property type="match status" value="2"/>
</dbReference>
<feature type="compositionally biased region" description="Basic and acidic residues" evidence="5">
    <location>
        <begin position="620"/>
        <end position="647"/>
    </location>
</feature>
<feature type="compositionally biased region" description="Acidic residues" evidence="5">
    <location>
        <begin position="351"/>
        <end position="360"/>
    </location>
</feature>
<evidence type="ECO:0000313" key="7">
    <source>
        <dbReference type="EMBL" id="TGO69644.1"/>
    </source>
</evidence>
<feature type="compositionally biased region" description="Basic and acidic residues" evidence="5">
    <location>
        <begin position="690"/>
        <end position="712"/>
    </location>
</feature>
<feature type="region of interest" description="Disordered" evidence="5">
    <location>
        <begin position="326"/>
        <end position="378"/>
    </location>
</feature>
<evidence type="ECO:0000256" key="2">
    <source>
        <dbReference type="ARBA" id="ARBA00022741"/>
    </source>
</evidence>
<feature type="compositionally biased region" description="Basic and acidic residues" evidence="5">
    <location>
        <begin position="788"/>
        <end position="819"/>
    </location>
</feature>
<gene>
    <name evidence="7" type="ORF">BOTNAR_0008g00090</name>
</gene>
<evidence type="ECO:0000256" key="3">
    <source>
        <dbReference type="ARBA" id="ARBA00022840"/>
    </source>
</evidence>
<dbReference type="SMART" id="SM00382">
    <property type="entry name" value="AAA"/>
    <property type="match status" value="3"/>
</dbReference>
<evidence type="ECO:0000256" key="5">
    <source>
        <dbReference type="SAM" id="MobiDB-lite"/>
    </source>
</evidence>
<feature type="compositionally biased region" description="Basic and acidic residues" evidence="5">
    <location>
        <begin position="654"/>
        <end position="665"/>
    </location>
</feature>
<protein>
    <recommendedName>
        <fullName evidence="6">AAA+ ATPase domain-containing protein</fullName>
    </recommendedName>
</protein>
<keyword evidence="4" id="KW-0175">Coiled coil</keyword>
<name>A0A4Z1J8W6_9HELO</name>
<feature type="region of interest" description="Disordered" evidence="5">
    <location>
        <begin position="761"/>
        <end position="904"/>
    </location>
</feature>
<dbReference type="STRING" id="278944.A0A4Z1J8W6"/>
<organism evidence="7 8">
    <name type="scientific">Botryotinia narcissicola</name>
    <dbReference type="NCBI Taxonomy" id="278944"/>
    <lineage>
        <taxon>Eukaryota</taxon>
        <taxon>Fungi</taxon>
        <taxon>Dikarya</taxon>
        <taxon>Ascomycota</taxon>
        <taxon>Pezizomycotina</taxon>
        <taxon>Leotiomycetes</taxon>
        <taxon>Helotiales</taxon>
        <taxon>Sclerotiniaceae</taxon>
        <taxon>Botryotinia</taxon>
    </lineage>
</organism>
<comment type="similarity">
    <text evidence="1">Belongs to the CbxX/CfxQ family.</text>
</comment>
<dbReference type="InterPro" id="IPR041627">
    <property type="entry name" value="AAA_lid_6"/>
</dbReference>
<feature type="coiled-coil region" evidence="4">
    <location>
        <begin position="389"/>
        <end position="416"/>
    </location>
</feature>
<keyword evidence="8" id="KW-1185">Reference proteome</keyword>
<feature type="domain" description="AAA+ ATPase" evidence="6">
    <location>
        <begin position="416"/>
        <end position="543"/>
    </location>
</feature>
<accession>A0A4Z1J8W6</accession>
<dbReference type="FunFam" id="3.40.50.300:FF:000216">
    <property type="entry name" value="Type VII secretion ATPase EccA"/>
    <property type="match status" value="2"/>
</dbReference>
<dbReference type="FunFam" id="1.10.8.60:FF:000159">
    <property type="entry name" value="p-loop containing nucleoside triphosphate hydrolase protein"/>
    <property type="match status" value="1"/>
</dbReference>
<feature type="region of interest" description="Disordered" evidence="5">
    <location>
        <begin position="616"/>
        <end position="716"/>
    </location>
</feature>
<keyword evidence="3" id="KW-0067">ATP-binding</keyword>
<evidence type="ECO:0000256" key="4">
    <source>
        <dbReference type="SAM" id="Coils"/>
    </source>
</evidence>
<feature type="compositionally biased region" description="Basic and acidic residues" evidence="5">
    <location>
        <begin position="361"/>
        <end position="378"/>
    </location>
</feature>
<dbReference type="Proteomes" id="UP000297452">
    <property type="component" value="Unassembled WGS sequence"/>
</dbReference>
<evidence type="ECO:0000259" key="6">
    <source>
        <dbReference type="SMART" id="SM00382"/>
    </source>
</evidence>
<dbReference type="SUPFAM" id="SSF52540">
    <property type="entry name" value="P-loop containing nucleoside triphosphate hydrolases"/>
    <property type="match status" value="3"/>
</dbReference>
<dbReference type="InterPro" id="IPR050773">
    <property type="entry name" value="CbxX/CfxQ_RuBisCO_ESX"/>
</dbReference>
<dbReference type="InterPro" id="IPR000641">
    <property type="entry name" value="CbxX/CfxQ"/>
</dbReference>
<keyword evidence="2" id="KW-0547">Nucleotide-binding</keyword>
<dbReference type="GO" id="GO:0016887">
    <property type="term" value="F:ATP hydrolysis activity"/>
    <property type="evidence" value="ECO:0007669"/>
    <property type="project" value="InterPro"/>
</dbReference>